<proteinExistence type="predicted"/>
<keyword evidence="1" id="KW-0812">Transmembrane</keyword>
<dbReference type="Proteomes" id="UP000481616">
    <property type="component" value="Unassembled WGS sequence"/>
</dbReference>
<protein>
    <submittedName>
        <fullName evidence="3">DUF805 domain-containing protein</fullName>
    </submittedName>
</protein>
<dbReference type="Pfam" id="PF05656">
    <property type="entry name" value="DUF805"/>
    <property type="match status" value="1"/>
</dbReference>
<keyword evidence="1" id="KW-1133">Transmembrane helix</keyword>
<dbReference type="PANTHER" id="PTHR34980:SF3">
    <property type="entry name" value="BLR8105 PROTEIN"/>
    <property type="match status" value="1"/>
</dbReference>
<organism evidence="3 4">
    <name type="scientific">Phocaeicola dorei</name>
    <dbReference type="NCBI Taxonomy" id="357276"/>
    <lineage>
        <taxon>Bacteria</taxon>
        <taxon>Pseudomonadati</taxon>
        <taxon>Bacteroidota</taxon>
        <taxon>Bacteroidia</taxon>
        <taxon>Bacteroidales</taxon>
        <taxon>Bacteroidaceae</taxon>
        <taxon>Phocaeicola</taxon>
    </lineage>
</organism>
<dbReference type="EMBL" id="VVZA01000011">
    <property type="protein sequence ID" value="KAA5404205.1"/>
    <property type="molecule type" value="Genomic_DNA"/>
</dbReference>
<dbReference type="AlphaFoldDB" id="A0A4Q5HPH3"/>
<name>A0A4Q5HPH3_9BACT</name>
<dbReference type="GO" id="GO:0005886">
    <property type="term" value="C:plasma membrane"/>
    <property type="evidence" value="ECO:0007669"/>
    <property type="project" value="TreeGrafter"/>
</dbReference>
<evidence type="ECO:0000313" key="2">
    <source>
        <dbReference type="EMBL" id="KAA5396844.1"/>
    </source>
</evidence>
<dbReference type="InterPro" id="IPR008523">
    <property type="entry name" value="DUF805"/>
</dbReference>
<reference evidence="4 5" key="1">
    <citation type="journal article" date="2019" name="Nat. Med.">
        <title>A library of human gut bacterial isolates paired with longitudinal multiomics data enables mechanistic microbiome research.</title>
        <authorList>
            <person name="Poyet M."/>
            <person name="Groussin M."/>
            <person name="Gibbons S.M."/>
            <person name="Avila-Pacheco J."/>
            <person name="Jiang X."/>
            <person name="Kearney S.M."/>
            <person name="Perrotta A.R."/>
            <person name="Berdy B."/>
            <person name="Zhao S."/>
            <person name="Lieberman T.D."/>
            <person name="Swanson P.K."/>
            <person name="Smith M."/>
            <person name="Roesemann S."/>
            <person name="Alexander J.E."/>
            <person name="Rich S.A."/>
            <person name="Livny J."/>
            <person name="Vlamakis H."/>
            <person name="Clish C."/>
            <person name="Bullock K."/>
            <person name="Deik A."/>
            <person name="Scott J."/>
            <person name="Pierce K.A."/>
            <person name="Xavier R.J."/>
            <person name="Alm E.J."/>
        </authorList>
    </citation>
    <scope>NUCLEOTIDE SEQUENCE [LARGE SCALE GENOMIC DNA]</scope>
    <source>
        <strain evidence="2 5">BIOML-A1</strain>
        <strain evidence="3 4">BIOML-A4</strain>
    </source>
</reference>
<accession>A0A4Q5HPH3</accession>
<comment type="caution">
    <text evidence="3">The sequence shown here is derived from an EMBL/GenBank/DDBJ whole genome shotgun (WGS) entry which is preliminary data.</text>
</comment>
<feature type="transmembrane region" description="Helical" evidence="1">
    <location>
        <begin position="47"/>
        <end position="64"/>
    </location>
</feature>
<evidence type="ECO:0000313" key="4">
    <source>
        <dbReference type="Proteomes" id="UP000441162"/>
    </source>
</evidence>
<dbReference type="EMBL" id="VVYY01000012">
    <property type="protein sequence ID" value="KAA5396844.1"/>
    <property type="molecule type" value="Genomic_DNA"/>
</dbReference>
<feature type="transmembrane region" description="Helical" evidence="1">
    <location>
        <begin position="15"/>
        <end position="35"/>
    </location>
</feature>
<dbReference type="Proteomes" id="UP000441162">
    <property type="component" value="Unassembled WGS sequence"/>
</dbReference>
<dbReference type="PANTHER" id="PTHR34980">
    <property type="entry name" value="INNER MEMBRANE PROTEIN-RELATED-RELATED"/>
    <property type="match status" value="1"/>
</dbReference>
<keyword evidence="1" id="KW-0472">Membrane</keyword>
<sequence length="106" mass="12218">MFRNPFSFKGRIRRLEYGISFIIMVIVNTIMQGILNVAGSSNGSEGLIILYFILLIPYCWFSLAQGAKRCHDRGNSGWYQIIPFYGFWMLFADGEKETNEYGECPK</sequence>
<evidence type="ECO:0000313" key="3">
    <source>
        <dbReference type="EMBL" id="KAA5404205.1"/>
    </source>
</evidence>
<gene>
    <name evidence="3" type="ORF">F2Y51_13470</name>
    <name evidence="2" type="ORF">F2Y58_14405</name>
</gene>
<evidence type="ECO:0000313" key="5">
    <source>
        <dbReference type="Proteomes" id="UP000481616"/>
    </source>
</evidence>
<evidence type="ECO:0000256" key="1">
    <source>
        <dbReference type="SAM" id="Phobius"/>
    </source>
</evidence>